<protein>
    <recommendedName>
        <fullName evidence="2">DUF1206 domain-containing protein</fullName>
    </recommendedName>
</protein>
<feature type="transmembrane region" description="Helical" evidence="1">
    <location>
        <begin position="99"/>
        <end position="124"/>
    </location>
</feature>
<evidence type="ECO:0000313" key="3">
    <source>
        <dbReference type="EMBL" id="MBB3971461.1"/>
    </source>
</evidence>
<name>A0A7W6GD46_9HYPH</name>
<proteinExistence type="predicted"/>
<evidence type="ECO:0000256" key="1">
    <source>
        <dbReference type="SAM" id="Phobius"/>
    </source>
</evidence>
<gene>
    <name evidence="3" type="ORF">GGR24_000094</name>
</gene>
<feature type="transmembrane region" description="Helical" evidence="1">
    <location>
        <begin position="235"/>
        <end position="256"/>
    </location>
</feature>
<feature type="transmembrane region" description="Helical" evidence="1">
    <location>
        <begin position="57"/>
        <end position="78"/>
    </location>
</feature>
<accession>A0A7W6GD46</accession>
<feature type="transmembrane region" description="Helical" evidence="1">
    <location>
        <begin position="17"/>
        <end position="37"/>
    </location>
</feature>
<organism evidence="3 4">
    <name type="scientific">Hansschlegelia beijingensis</name>
    <dbReference type="NCBI Taxonomy" id="1133344"/>
    <lineage>
        <taxon>Bacteria</taxon>
        <taxon>Pseudomonadati</taxon>
        <taxon>Pseudomonadota</taxon>
        <taxon>Alphaproteobacteria</taxon>
        <taxon>Hyphomicrobiales</taxon>
        <taxon>Methylopilaceae</taxon>
        <taxon>Hansschlegelia</taxon>
    </lineage>
</organism>
<keyword evidence="1" id="KW-0472">Membrane</keyword>
<dbReference type="RefSeq" id="WP_183393341.1">
    <property type="nucleotide sequence ID" value="NZ_JACIDR010000001.1"/>
</dbReference>
<dbReference type="Pfam" id="PF06724">
    <property type="entry name" value="DUF1206"/>
    <property type="match status" value="3"/>
</dbReference>
<evidence type="ECO:0000259" key="2">
    <source>
        <dbReference type="Pfam" id="PF06724"/>
    </source>
</evidence>
<feature type="domain" description="DUF1206" evidence="2">
    <location>
        <begin position="101"/>
        <end position="169"/>
    </location>
</feature>
<keyword evidence="1" id="KW-1133">Transmembrane helix</keyword>
<feature type="domain" description="DUF1206" evidence="2">
    <location>
        <begin position="192"/>
        <end position="261"/>
    </location>
</feature>
<keyword evidence="4" id="KW-1185">Reference proteome</keyword>
<dbReference type="EMBL" id="JACIDR010000001">
    <property type="protein sequence ID" value="MBB3971461.1"/>
    <property type="molecule type" value="Genomic_DNA"/>
</dbReference>
<feature type="transmembrane region" description="Helical" evidence="1">
    <location>
        <begin position="144"/>
        <end position="165"/>
    </location>
</feature>
<dbReference type="InterPro" id="IPR009597">
    <property type="entry name" value="DUF1206"/>
</dbReference>
<comment type="caution">
    <text evidence="3">The sequence shown here is derived from an EMBL/GenBank/DDBJ whole genome shotgun (WGS) entry which is preliminary data.</text>
</comment>
<evidence type="ECO:0000313" key="4">
    <source>
        <dbReference type="Proteomes" id="UP000528964"/>
    </source>
</evidence>
<dbReference type="Proteomes" id="UP000528964">
    <property type="component" value="Unassembled WGS sequence"/>
</dbReference>
<feature type="transmembrane region" description="Helical" evidence="1">
    <location>
        <begin position="194"/>
        <end position="215"/>
    </location>
</feature>
<dbReference type="AlphaFoldDB" id="A0A7W6GD46"/>
<keyword evidence="1" id="KW-0812">Transmembrane</keyword>
<sequence length="278" mass="28533">MTPPAALRLEHFARAGFAARGAVYCLVGGLALLAAIGSGGDVGGNKSALRSLLGQPFGAALLLAVGLGLAFFALWRIVEATTDADGCGSSPKGLATRAVHLLSGFANGALAVSAISLALGLGFSSGGDDQAAQDWTEWALAHAFGRWLVAAVGIGFIVGGCVHVLKGWRGDVLKRLSVPPARERFARYLGRIGYAARGVTFILIGGFLVAAALHGNSKEAKGLGGALHSLESQPYGWALLGLVALGLFAFGAFGVVQALYRRIQMPDLPDASKALQRA</sequence>
<reference evidence="3 4" key="1">
    <citation type="submission" date="2020-08" db="EMBL/GenBank/DDBJ databases">
        <title>Genomic Encyclopedia of Type Strains, Phase IV (KMG-IV): sequencing the most valuable type-strain genomes for metagenomic binning, comparative biology and taxonomic classification.</title>
        <authorList>
            <person name="Goeker M."/>
        </authorList>
    </citation>
    <scope>NUCLEOTIDE SEQUENCE [LARGE SCALE GENOMIC DNA]</scope>
    <source>
        <strain evidence="3 4">DSM 25481</strain>
    </source>
</reference>
<feature type="domain" description="DUF1206" evidence="2">
    <location>
        <begin position="15"/>
        <end position="82"/>
    </location>
</feature>